<gene>
    <name evidence="3" type="ORF">MGAL_10B000954</name>
</gene>
<keyword evidence="2" id="KW-1133">Transmembrane helix</keyword>
<proteinExistence type="predicted"/>
<feature type="region of interest" description="Disordered" evidence="1">
    <location>
        <begin position="108"/>
        <end position="128"/>
    </location>
</feature>
<accession>A0A8B6DSM9</accession>
<evidence type="ECO:0000256" key="2">
    <source>
        <dbReference type="SAM" id="Phobius"/>
    </source>
</evidence>
<name>A0A8B6DSM9_MYTGA</name>
<reference evidence="3" key="1">
    <citation type="submission" date="2018-11" db="EMBL/GenBank/DDBJ databases">
        <authorList>
            <person name="Alioto T."/>
            <person name="Alioto T."/>
        </authorList>
    </citation>
    <scope>NUCLEOTIDE SEQUENCE</scope>
</reference>
<comment type="caution">
    <text evidence="3">The sequence shown here is derived from an EMBL/GenBank/DDBJ whole genome shotgun (WGS) entry which is preliminary data.</text>
</comment>
<keyword evidence="2" id="KW-0472">Membrane</keyword>
<evidence type="ECO:0000256" key="1">
    <source>
        <dbReference type="SAM" id="MobiDB-lite"/>
    </source>
</evidence>
<feature type="transmembrane region" description="Helical" evidence="2">
    <location>
        <begin position="27"/>
        <end position="47"/>
    </location>
</feature>
<sequence>MEIIPDTSQKDHPCSCNSIPNYEYWKVSGGFVAGIIVCLICSNMYCYKKRKKASKDISEVQREVQYDEIGSMNCNIVNIGTLRDDTRDRMTVMHLSGINIDTLSSKSPTLSYSSTNDSLSRKTEGSENTYESINLDQNHEFKKCEASTTTLTSLYENTVVFPLRSEKIKGDVNDKTPWLFIYNRMAHVEHSL</sequence>
<evidence type="ECO:0000313" key="3">
    <source>
        <dbReference type="EMBL" id="VDI23656.1"/>
    </source>
</evidence>
<dbReference type="OrthoDB" id="6129002at2759"/>
<keyword evidence="2" id="KW-0812">Transmembrane</keyword>
<organism evidence="3 4">
    <name type="scientific">Mytilus galloprovincialis</name>
    <name type="common">Mediterranean mussel</name>
    <dbReference type="NCBI Taxonomy" id="29158"/>
    <lineage>
        <taxon>Eukaryota</taxon>
        <taxon>Metazoa</taxon>
        <taxon>Spiralia</taxon>
        <taxon>Lophotrochozoa</taxon>
        <taxon>Mollusca</taxon>
        <taxon>Bivalvia</taxon>
        <taxon>Autobranchia</taxon>
        <taxon>Pteriomorphia</taxon>
        <taxon>Mytilida</taxon>
        <taxon>Mytiloidea</taxon>
        <taxon>Mytilidae</taxon>
        <taxon>Mytilinae</taxon>
        <taxon>Mytilus</taxon>
    </lineage>
</organism>
<dbReference type="Proteomes" id="UP000596742">
    <property type="component" value="Unassembled WGS sequence"/>
</dbReference>
<keyword evidence="4" id="KW-1185">Reference proteome</keyword>
<protein>
    <submittedName>
        <fullName evidence="3">Uncharacterized protein</fullName>
    </submittedName>
</protein>
<dbReference type="AlphaFoldDB" id="A0A8B6DSM9"/>
<evidence type="ECO:0000313" key="4">
    <source>
        <dbReference type="Proteomes" id="UP000596742"/>
    </source>
</evidence>
<dbReference type="EMBL" id="UYJE01003961">
    <property type="protein sequence ID" value="VDI23656.1"/>
    <property type="molecule type" value="Genomic_DNA"/>
</dbReference>